<dbReference type="EMBL" id="CM045767">
    <property type="protein sequence ID" value="KAI7997929.1"/>
    <property type="molecule type" value="Genomic_DNA"/>
</dbReference>
<keyword evidence="2" id="KW-1185">Reference proteome</keyword>
<name>A0ACC0GAH3_9ERIC</name>
<sequence length="37" mass="4353">MGPTRLCKLSRHRFRLALISVRHDPVNCFLQRSDMTP</sequence>
<proteinExistence type="predicted"/>
<comment type="caution">
    <text evidence="1">The sequence shown here is derived from an EMBL/GenBank/DDBJ whole genome shotgun (WGS) entry which is preliminary data.</text>
</comment>
<dbReference type="Proteomes" id="UP001060215">
    <property type="component" value="Chromosome 10"/>
</dbReference>
<evidence type="ECO:0000313" key="1">
    <source>
        <dbReference type="EMBL" id="KAI7997929.1"/>
    </source>
</evidence>
<gene>
    <name evidence="1" type="ORF">LOK49_LG10G02808</name>
</gene>
<accession>A0ACC0GAH3</accession>
<reference evidence="1 2" key="1">
    <citation type="journal article" date="2022" name="Plant J.">
        <title>Chromosome-level genome of Camellia lanceoleosa provides a valuable resource for understanding genome evolution and self-incompatibility.</title>
        <authorList>
            <person name="Gong W."/>
            <person name="Xiao S."/>
            <person name="Wang L."/>
            <person name="Liao Z."/>
            <person name="Chang Y."/>
            <person name="Mo W."/>
            <person name="Hu G."/>
            <person name="Li W."/>
            <person name="Zhao G."/>
            <person name="Zhu H."/>
            <person name="Hu X."/>
            <person name="Ji K."/>
            <person name="Xiang X."/>
            <person name="Song Q."/>
            <person name="Yuan D."/>
            <person name="Jin S."/>
            <person name="Zhang L."/>
        </authorList>
    </citation>
    <scope>NUCLEOTIDE SEQUENCE [LARGE SCALE GENOMIC DNA]</scope>
    <source>
        <strain evidence="1">SQ_2022a</strain>
    </source>
</reference>
<evidence type="ECO:0000313" key="2">
    <source>
        <dbReference type="Proteomes" id="UP001060215"/>
    </source>
</evidence>
<protein>
    <submittedName>
        <fullName evidence="1">Uncharacterized protein</fullName>
    </submittedName>
</protein>
<organism evidence="1 2">
    <name type="scientific">Camellia lanceoleosa</name>
    <dbReference type="NCBI Taxonomy" id="1840588"/>
    <lineage>
        <taxon>Eukaryota</taxon>
        <taxon>Viridiplantae</taxon>
        <taxon>Streptophyta</taxon>
        <taxon>Embryophyta</taxon>
        <taxon>Tracheophyta</taxon>
        <taxon>Spermatophyta</taxon>
        <taxon>Magnoliopsida</taxon>
        <taxon>eudicotyledons</taxon>
        <taxon>Gunneridae</taxon>
        <taxon>Pentapetalae</taxon>
        <taxon>asterids</taxon>
        <taxon>Ericales</taxon>
        <taxon>Theaceae</taxon>
        <taxon>Camellia</taxon>
    </lineage>
</organism>